<dbReference type="PANTHER" id="PTHR31232">
    <property type="match status" value="1"/>
</dbReference>
<evidence type="ECO:0000313" key="8">
    <source>
        <dbReference type="Proteomes" id="UP000187609"/>
    </source>
</evidence>
<dbReference type="AlphaFoldDB" id="A0A1J6I825"/>
<dbReference type="Pfam" id="PF05938">
    <property type="entry name" value="Self-incomp_S1"/>
    <property type="match status" value="1"/>
</dbReference>
<dbReference type="InterPro" id="IPR010264">
    <property type="entry name" value="Self-incomp_S1"/>
</dbReference>
<dbReference type="SMR" id="A0A1J6I825"/>
<comment type="caution">
    <text evidence="7">The sequence shown here is derived from an EMBL/GenBank/DDBJ whole genome shotgun (WGS) entry which is preliminary data.</text>
</comment>
<feature type="non-terminal residue" evidence="7">
    <location>
        <position position="1"/>
    </location>
</feature>
<comment type="similarity">
    <text evidence="2 6">Belongs to the plant self-incompatibility (S1) protein family.</text>
</comment>
<evidence type="ECO:0000256" key="6">
    <source>
        <dbReference type="RuleBase" id="RU367044"/>
    </source>
</evidence>
<dbReference type="EMBL" id="MJEQ01037189">
    <property type="protein sequence ID" value="OIT01150.1"/>
    <property type="molecule type" value="Genomic_DNA"/>
</dbReference>
<evidence type="ECO:0000256" key="3">
    <source>
        <dbReference type="ARBA" id="ARBA00022471"/>
    </source>
</evidence>
<dbReference type="PANTHER" id="PTHR31232:SF71">
    <property type="entry name" value="S-PROTEIN HOMOLOG"/>
    <property type="match status" value="1"/>
</dbReference>
<keyword evidence="5" id="KW-0732">Signal</keyword>
<evidence type="ECO:0000256" key="2">
    <source>
        <dbReference type="ARBA" id="ARBA00005581"/>
    </source>
</evidence>
<name>A0A1J6I825_NICAT</name>
<keyword evidence="3 6" id="KW-0713">Self-incompatibility</keyword>
<dbReference type="OMA" id="NDRNHEC"/>
<reference evidence="7" key="1">
    <citation type="submission" date="2016-11" db="EMBL/GenBank/DDBJ databases">
        <title>The genome of Nicotiana attenuata.</title>
        <authorList>
            <person name="Xu S."/>
            <person name="Brockmoeller T."/>
            <person name="Gaquerel E."/>
            <person name="Navarro A."/>
            <person name="Kuhl H."/>
            <person name="Gase K."/>
            <person name="Ling Z."/>
            <person name="Zhou W."/>
            <person name="Kreitzer C."/>
            <person name="Stanke M."/>
            <person name="Tang H."/>
            <person name="Lyons E."/>
            <person name="Pandey P."/>
            <person name="Pandey S.P."/>
            <person name="Timmermann B."/>
            <person name="Baldwin I.T."/>
        </authorList>
    </citation>
    <scope>NUCLEOTIDE SEQUENCE [LARGE SCALE GENOMIC DNA]</scope>
    <source>
        <strain evidence="7">UT</strain>
    </source>
</reference>
<comment type="subcellular location">
    <subcellularLocation>
        <location evidence="1 6">Secreted</location>
    </subcellularLocation>
</comment>
<proteinExistence type="inferred from homology"/>
<organism evidence="7 8">
    <name type="scientific">Nicotiana attenuata</name>
    <name type="common">Coyote tobacco</name>
    <dbReference type="NCBI Taxonomy" id="49451"/>
    <lineage>
        <taxon>Eukaryota</taxon>
        <taxon>Viridiplantae</taxon>
        <taxon>Streptophyta</taxon>
        <taxon>Embryophyta</taxon>
        <taxon>Tracheophyta</taxon>
        <taxon>Spermatophyta</taxon>
        <taxon>Magnoliopsida</taxon>
        <taxon>eudicotyledons</taxon>
        <taxon>Gunneridae</taxon>
        <taxon>Pentapetalae</taxon>
        <taxon>asterids</taxon>
        <taxon>lamiids</taxon>
        <taxon>Solanales</taxon>
        <taxon>Solanaceae</taxon>
        <taxon>Nicotianoideae</taxon>
        <taxon>Nicotianeae</taxon>
        <taxon>Nicotiana</taxon>
    </lineage>
</organism>
<dbReference type="GO" id="GO:0060320">
    <property type="term" value="P:rejection of self pollen"/>
    <property type="evidence" value="ECO:0007669"/>
    <property type="project" value="UniProtKB-KW"/>
</dbReference>
<gene>
    <name evidence="7" type="ORF">A4A49_59963</name>
</gene>
<keyword evidence="8" id="KW-1185">Reference proteome</keyword>
<dbReference type="Proteomes" id="UP000187609">
    <property type="component" value="Unassembled WGS sequence"/>
</dbReference>
<protein>
    <recommendedName>
        <fullName evidence="6">S-protein homolog</fullName>
    </recommendedName>
</protein>
<evidence type="ECO:0000256" key="1">
    <source>
        <dbReference type="ARBA" id="ARBA00004613"/>
    </source>
</evidence>
<evidence type="ECO:0000313" key="7">
    <source>
        <dbReference type="EMBL" id="OIT01150.1"/>
    </source>
</evidence>
<evidence type="ECO:0000256" key="5">
    <source>
        <dbReference type="ARBA" id="ARBA00022729"/>
    </source>
</evidence>
<accession>A0A1J6I825</accession>
<keyword evidence="4 6" id="KW-0964">Secreted</keyword>
<dbReference type="Gramene" id="OIT01150">
    <property type="protein sequence ID" value="OIT01150"/>
    <property type="gene ID" value="A4A49_59963"/>
</dbReference>
<sequence length="121" mass="14611">PFTPRITVYIIDALPYNSKPLTLRCQSKDDDLGYKTFHPTEEFNFSFNENFFGGTLFFCHFWWNGKDKAFVVYNDDIHTYCGLVYPPSEHDYECYWKVQEDGFYFGEYRNPPPIYEKKHDW</sequence>
<evidence type="ECO:0000256" key="4">
    <source>
        <dbReference type="ARBA" id="ARBA00022525"/>
    </source>
</evidence>
<dbReference type="GO" id="GO:0005576">
    <property type="term" value="C:extracellular region"/>
    <property type="evidence" value="ECO:0007669"/>
    <property type="project" value="UniProtKB-SubCell"/>
</dbReference>